<dbReference type="AlphaFoldDB" id="A0A1T4NL66"/>
<sequence>MNFWQSGQGVVLAFLVLINLGFYFAYERTRPSSGELILVADLCAFCIALRSIFSFVPYFNPVMAIICLSGIALGSLRGFLIGSLSALLSNFIFGQGPWTLYQMTSWGIFGAIFGLVRHFRFGHNKTFQKNKAVNFGILDYCVFCISSFLVIIFITGPIVDLSSVFMFGIDNVKSLFVMLAGGFVFNLALALSTVVTILFFSKPFLSALNRVIFRLNVNSLFHSQF</sequence>
<dbReference type="RefSeq" id="WP_078930991.1">
    <property type="nucleotide sequence ID" value="NZ_FUXC01000006.1"/>
</dbReference>
<dbReference type="GeneID" id="303367489"/>
<protein>
    <submittedName>
        <fullName evidence="2">Energy-coupling factor transport system substrate-specific component</fullName>
    </submittedName>
</protein>
<dbReference type="Pfam" id="PF07155">
    <property type="entry name" value="ECF-ribofla_trS"/>
    <property type="match status" value="1"/>
</dbReference>
<keyword evidence="1" id="KW-0472">Membrane</keyword>
<feature type="transmembrane region" description="Helical" evidence="1">
    <location>
        <begin position="175"/>
        <end position="200"/>
    </location>
</feature>
<accession>A0A1T4NL66</accession>
<keyword evidence="1" id="KW-0812">Transmembrane</keyword>
<keyword evidence="1" id="KW-1133">Transmembrane helix</keyword>
<feature type="transmembrane region" description="Helical" evidence="1">
    <location>
        <begin position="99"/>
        <end position="116"/>
    </location>
</feature>
<feature type="transmembrane region" description="Helical" evidence="1">
    <location>
        <begin position="137"/>
        <end position="155"/>
    </location>
</feature>
<gene>
    <name evidence="2" type="ORF">SAMN02745152_01247</name>
</gene>
<dbReference type="GO" id="GO:0016020">
    <property type="term" value="C:membrane"/>
    <property type="evidence" value="ECO:0007669"/>
    <property type="project" value="InterPro"/>
</dbReference>
<dbReference type="OrthoDB" id="5198189at2"/>
<reference evidence="2 3" key="1">
    <citation type="submission" date="2017-02" db="EMBL/GenBank/DDBJ databases">
        <authorList>
            <person name="Peterson S.W."/>
        </authorList>
    </citation>
    <scope>NUCLEOTIDE SEQUENCE [LARGE SCALE GENOMIC DNA]</scope>
    <source>
        <strain evidence="2 3">ATCC BAA-909</strain>
    </source>
</reference>
<proteinExistence type="predicted"/>
<feature type="transmembrane region" description="Helical" evidence="1">
    <location>
        <begin position="71"/>
        <end position="93"/>
    </location>
</feature>
<name>A0A1T4NL66_9SPIR</name>
<feature type="transmembrane region" description="Helical" evidence="1">
    <location>
        <begin position="7"/>
        <end position="26"/>
    </location>
</feature>
<dbReference type="Proteomes" id="UP000190395">
    <property type="component" value="Unassembled WGS sequence"/>
</dbReference>
<evidence type="ECO:0000256" key="1">
    <source>
        <dbReference type="SAM" id="Phobius"/>
    </source>
</evidence>
<dbReference type="Gene3D" id="1.10.1760.20">
    <property type="match status" value="1"/>
</dbReference>
<feature type="transmembrane region" description="Helical" evidence="1">
    <location>
        <begin position="38"/>
        <end position="59"/>
    </location>
</feature>
<dbReference type="EMBL" id="FUXC01000006">
    <property type="protein sequence ID" value="SJZ79528.1"/>
    <property type="molecule type" value="Genomic_DNA"/>
</dbReference>
<keyword evidence="3" id="KW-1185">Reference proteome</keyword>
<dbReference type="InterPro" id="IPR009825">
    <property type="entry name" value="ECF_substrate-spec-like"/>
</dbReference>
<organism evidence="2 3">
    <name type="scientific">Treponema berlinense</name>
    <dbReference type="NCBI Taxonomy" id="225004"/>
    <lineage>
        <taxon>Bacteria</taxon>
        <taxon>Pseudomonadati</taxon>
        <taxon>Spirochaetota</taxon>
        <taxon>Spirochaetia</taxon>
        <taxon>Spirochaetales</taxon>
        <taxon>Treponemataceae</taxon>
        <taxon>Treponema</taxon>
    </lineage>
</organism>
<evidence type="ECO:0000313" key="3">
    <source>
        <dbReference type="Proteomes" id="UP000190395"/>
    </source>
</evidence>
<dbReference type="STRING" id="225004.SAMN02745152_01247"/>
<evidence type="ECO:0000313" key="2">
    <source>
        <dbReference type="EMBL" id="SJZ79528.1"/>
    </source>
</evidence>